<dbReference type="Gene3D" id="3.90.210.10">
    <property type="entry name" value="Heat-Labile Enterotoxin, subunit A"/>
    <property type="match status" value="1"/>
</dbReference>
<evidence type="ECO:0000256" key="5">
    <source>
        <dbReference type="SAM" id="MobiDB-lite"/>
    </source>
</evidence>
<organism evidence="7 8">
    <name type="scientific">Aaosphaeria arxii CBS 175.79</name>
    <dbReference type="NCBI Taxonomy" id="1450172"/>
    <lineage>
        <taxon>Eukaryota</taxon>
        <taxon>Fungi</taxon>
        <taxon>Dikarya</taxon>
        <taxon>Ascomycota</taxon>
        <taxon>Pezizomycotina</taxon>
        <taxon>Dothideomycetes</taxon>
        <taxon>Pleosporomycetidae</taxon>
        <taxon>Pleosporales</taxon>
        <taxon>Pleosporales incertae sedis</taxon>
        <taxon>Aaosphaeria</taxon>
    </lineage>
</organism>
<proteinExistence type="predicted"/>
<evidence type="ECO:0000313" key="8">
    <source>
        <dbReference type="Proteomes" id="UP000799778"/>
    </source>
</evidence>
<keyword evidence="8" id="KW-1185">Reference proteome</keyword>
<keyword evidence="3" id="KW-0843">Virulence</keyword>
<dbReference type="RefSeq" id="XP_033380820.1">
    <property type="nucleotide sequence ID" value="XM_033533329.1"/>
</dbReference>
<dbReference type="OrthoDB" id="3794605at2759"/>
<dbReference type="InterPro" id="IPR001144">
    <property type="entry name" value="Enterotoxin_A"/>
</dbReference>
<dbReference type="GeneID" id="54290726"/>
<evidence type="ECO:0000256" key="4">
    <source>
        <dbReference type="ARBA" id="ARBA00023157"/>
    </source>
</evidence>
<gene>
    <name evidence="7" type="ORF">BU24DRAFT_484120</name>
</gene>
<evidence type="ECO:0000256" key="6">
    <source>
        <dbReference type="SAM" id="SignalP"/>
    </source>
</evidence>
<sequence length="244" mass="27247">MLLSKAFVLLGVLVTFSSSAPVAAPPDSAAPVDDEVDEAPPNDYPEKRRSMWRADGVEFQTLVDSGGFLSKAARNKVKPEYRLSHHVMESTGTLYSIKNTGYISTTSSFAQGKGMVNSLLKGNGYLYEIGYGRNLIDVNESLGKYNKFKSEKEFAAIQKIPLEQIKGYYKFTTNADGRLTKGVYKRNPHFKTMPYEFVQTSPGMTGPAQHGGPQYSLVGFPDDHEIWKQEPWSMYYDTRLKVDG</sequence>
<keyword evidence="4" id="KW-1015">Disulfide bond</keyword>
<feature type="compositionally biased region" description="Low complexity" evidence="5">
    <location>
        <begin position="22"/>
        <end position="31"/>
    </location>
</feature>
<dbReference type="GO" id="GO:0090729">
    <property type="term" value="F:toxin activity"/>
    <property type="evidence" value="ECO:0007669"/>
    <property type="project" value="UniProtKB-KW"/>
</dbReference>
<evidence type="ECO:0000256" key="2">
    <source>
        <dbReference type="ARBA" id="ARBA00022729"/>
    </source>
</evidence>
<keyword evidence="1" id="KW-0800">Toxin</keyword>
<dbReference type="AlphaFoldDB" id="A0A6A5XI38"/>
<evidence type="ECO:0000313" key="7">
    <source>
        <dbReference type="EMBL" id="KAF2012481.1"/>
    </source>
</evidence>
<dbReference type="Pfam" id="PF01375">
    <property type="entry name" value="Enterotoxin_a"/>
    <property type="match status" value="1"/>
</dbReference>
<reference evidence="7" key="1">
    <citation type="journal article" date="2020" name="Stud. Mycol.">
        <title>101 Dothideomycetes genomes: a test case for predicting lifestyles and emergence of pathogens.</title>
        <authorList>
            <person name="Haridas S."/>
            <person name="Albert R."/>
            <person name="Binder M."/>
            <person name="Bloem J."/>
            <person name="Labutti K."/>
            <person name="Salamov A."/>
            <person name="Andreopoulos B."/>
            <person name="Baker S."/>
            <person name="Barry K."/>
            <person name="Bills G."/>
            <person name="Bluhm B."/>
            <person name="Cannon C."/>
            <person name="Castanera R."/>
            <person name="Culley D."/>
            <person name="Daum C."/>
            <person name="Ezra D."/>
            <person name="Gonzalez J."/>
            <person name="Henrissat B."/>
            <person name="Kuo A."/>
            <person name="Liang C."/>
            <person name="Lipzen A."/>
            <person name="Lutzoni F."/>
            <person name="Magnuson J."/>
            <person name="Mondo S."/>
            <person name="Nolan M."/>
            <person name="Ohm R."/>
            <person name="Pangilinan J."/>
            <person name="Park H.-J."/>
            <person name="Ramirez L."/>
            <person name="Alfaro M."/>
            <person name="Sun H."/>
            <person name="Tritt A."/>
            <person name="Yoshinaga Y."/>
            <person name="Zwiers L.-H."/>
            <person name="Turgeon B."/>
            <person name="Goodwin S."/>
            <person name="Spatafora J."/>
            <person name="Crous P."/>
            <person name="Grigoriev I."/>
        </authorList>
    </citation>
    <scope>NUCLEOTIDE SEQUENCE</scope>
    <source>
        <strain evidence="7">CBS 175.79</strain>
    </source>
</reference>
<dbReference type="PRINTS" id="PR00771">
    <property type="entry name" value="ENTEROTOXINA"/>
</dbReference>
<evidence type="ECO:0000256" key="3">
    <source>
        <dbReference type="ARBA" id="ARBA00023026"/>
    </source>
</evidence>
<dbReference type="SUPFAM" id="SSF56399">
    <property type="entry name" value="ADP-ribosylation"/>
    <property type="match status" value="1"/>
</dbReference>
<dbReference type="EMBL" id="ML978072">
    <property type="protein sequence ID" value="KAF2012481.1"/>
    <property type="molecule type" value="Genomic_DNA"/>
</dbReference>
<name>A0A6A5XI38_9PLEO</name>
<dbReference type="Proteomes" id="UP000799778">
    <property type="component" value="Unassembled WGS sequence"/>
</dbReference>
<evidence type="ECO:0000256" key="1">
    <source>
        <dbReference type="ARBA" id="ARBA00022656"/>
    </source>
</evidence>
<feature type="chain" id="PRO_5025397168" evidence="6">
    <location>
        <begin position="20"/>
        <end position="244"/>
    </location>
</feature>
<feature type="signal peptide" evidence="6">
    <location>
        <begin position="1"/>
        <end position="19"/>
    </location>
</feature>
<feature type="region of interest" description="Disordered" evidence="5">
    <location>
        <begin position="22"/>
        <end position="48"/>
    </location>
</feature>
<keyword evidence="2 6" id="KW-0732">Signal</keyword>
<protein>
    <submittedName>
        <fullName evidence="7">ADP-ribosylation</fullName>
    </submittedName>
</protein>
<accession>A0A6A5XI38</accession>